<evidence type="ECO:0000259" key="6">
    <source>
        <dbReference type="PROSITE" id="PS50943"/>
    </source>
</evidence>
<dbReference type="CDD" id="cd06267">
    <property type="entry name" value="PBP1_LacI_sugar_binding-like"/>
    <property type="match status" value="1"/>
</dbReference>
<organism evidence="7 8">
    <name type="scientific">Anaeromicrobium sediminis</name>
    <dbReference type="NCBI Taxonomy" id="1478221"/>
    <lineage>
        <taxon>Bacteria</taxon>
        <taxon>Bacillati</taxon>
        <taxon>Bacillota</taxon>
        <taxon>Clostridia</taxon>
        <taxon>Peptostreptococcales</taxon>
        <taxon>Thermotaleaceae</taxon>
        <taxon>Anaeromicrobium</taxon>
    </lineage>
</organism>
<dbReference type="AlphaFoldDB" id="A0A267MKX0"/>
<dbReference type="InterPro" id="IPR001387">
    <property type="entry name" value="Cro/C1-type_HTH"/>
</dbReference>
<dbReference type="InterPro" id="IPR010982">
    <property type="entry name" value="Lambda_DNA-bd_dom_sf"/>
</dbReference>
<dbReference type="EMBL" id="NIBG01000004">
    <property type="protein sequence ID" value="PAB60067.1"/>
    <property type="molecule type" value="Genomic_DNA"/>
</dbReference>
<dbReference type="InterPro" id="IPR001761">
    <property type="entry name" value="Peripla_BP/Lac1_sug-bd_dom"/>
</dbReference>
<dbReference type="GO" id="GO:0000976">
    <property type="term" value="F:transcription cis-regulatory region binding"/>
    <property type="evidence" value="ECO:0007669"/>
    <property type="project" value="TreeGrafter"/>
</dbReference>
<evidence type="ECO:0000313" key="8">
    <source>
        <dbReference type="Proteomes" id="UP000216024"/>
    </source>
</evidence>
<proteinExistence type="predicted"/>
<dbReference type="GO" id="GO:0003700">
    <property type="term" value="F:DNA-binding transcription factor activity"/>
    <property type="evidence" value="ECO:0007669"/>
    <property type="project" value="TreeGrafter"/>
</dbReference>
<keyword evidence="1" id="KW-0678">Repressor</keyword>
<evidence type="ECO:0000256" key="4">
    <source>
        <dbReference type="ARBA" id="ARBA00023163"/>
    </source>
</evidence>
<evidence type="ECO:0000259" key="5">
    <source>
        <dbReference type="PROSITE" id="PS50932"/>
    </source>
</evidence>
<dbReference type="PROSITE" id="PS00356">
    <property type="entry name" value="HTH_LACI_1"/>
    <property type="match status" value="1"/>
</dbReference>
<keyword evidence="3" id="KW-0238">DNA-binding</keyword>
<dbReference type="PRINTS" id="PR00036">
    <property type="entry name" value="HTHLACI"/>
</dbReference>
<dbReference type="Gene3D" id="1.10.260.40">
    <property type="entry name" value="lambda repressor-like DNA-binding domains"/>
    <property type="match status" value="1"/>
</dbReference>
<evidence type="ECO:0000256" key="2">
    <source>
        <dbReference type="ARBA" id="ARBA00023015"/>
    </source>
</evidence>
<dbReference type="Pfam" id="PF00356">
    <property type="entry name" value="LacI"/>
    <property type="match status" value="1"/>
</dbReference>
<dbReference type="Pfam" id="PF00532">
    <property type="entry name" value="Peripla_BP_1"/>
    <property type="match status" value="1"/>
</dbReference>
<dbReference type="SUPFAM" id="SSF53822">
    <property type="entry name" value="Periplasmic binding protein-like I"/>
    <property type="match status" value="1"/>
</dbReference>
<evidence type="ECO:0000256" key="3">
    <source>
        <dbReference type="ARBA" id="ARBA00023125"/>
    </source>
</evidence>
<dbReference type="PANTHER" id="PTHR30146:SF148">
    <property type="entry name" value="HTH-TYPE TRANSCRIPTIONAL REPRESSOR PURR-RELATED"/>
    <property type="match status" value="1"/>
</dbReference>
<sequence length="342" mass="38492">MNIKDVAKKAGVSVATISRVLNHPDTVSPTTKEHVLAIMKELNYTPNWFARGLNLNKTNVIALLIPNILNPIYTQIAKGVEDIAHQKGYNILLCNTEENESKEREYIEMLLKRKVDGLILTASLLNKKDINKIKKRETPLVMIGKNKSSAKENMVFTDYIVGAYEATKHLVETGYRKIAYISGVKHQIENIEKQIGYEKALKEFCLPVEKKYIIEGNNSIEGGYLAAKKLIQSKEIPEAIFAANDLMAVGAMDAIKTMGLRIPQDIAIVGFDNIDMSALVEPKLTTISQPVYKMGLIAARLLFDNIESNDEEENVQQEIFLQSKLKVRKSCGHEDRLREIFN</sequence>
<evidence type="ECO:0000313" key="7">
    <source>
        <dbReference type="EMBL" id="PAB60067.1"/>
    </source>
</evidence>
<dbReference type="SMART" id="SM00354">
    <property type="entry name" value="HTH_LACI"/>
    <property type="match status" value="1"/>
</dbReference>
<dbReference type="PANTHER" id="PTHR30146">
    <property type="entry name" value="LACI-RELATED TRANSCRIPTIONAL REPRESSOR"/>
    <property type="match status" value="1"/>
</dbReference>
<dbReference type="PROSITE" id="PS50943">
    <property type="entry name" value="HTH_CROC1"/>
    <property type="match status" value="1"/>
</dbReference>
<keyword evidence="4" id="KW-0804">Transcription</keyword>
<dbReference type="Proteomes" id="UP000216024">
    <property type="component" value="Unassembled WGS sequence"/>
</dbReference>
<feature type="domain" description="HTH lacI-type" evidence="5">
    <location>
        <begin position="1"/>
        <end position="55"/>
    </location>
</feature>
<accession>A0A267MKX0</accession>
<feature type="domain" description="HTH cro/C1-type" evidence="6">
    <location>
        <begin position="1"/>
        <end position="49"/>
    </location>
</feature>
<comment type="caution">
    <text evidence="7">The sequence shown here is derived from an EMBL/GenBank/DDBJ whole genome shotgun (WGS) entry which is preliminary data.</text>
</comment>
<keyword evidence="2" id="KW-0805">Transcription regulation</keyword>
<evidence type="ECO:0000256" key="1">
    <source>
        <dbReference type="ARBA" id="ARBA00022491"/>
    </source>
</evidence>
<dbReference type="RefSeq" id="WP_095132271.1">
    <property type="nucleotide sequence ID" value="NZ_NIBG01000004.1"/>
</dbReference>
<reference evidence="7 8" key="1">
    <citation type="submission" date="2017-06" db="EMBL/GenBank/DDBJ databases">
        <title>Draft genome sequence of anaerobic fermentative bacterium Anaeromicrobium sediminis DY2726D isolated from West Pacific Ocean sediments.</title>
        <authorList>
            <person name="Zeng X."/>
        </authorList>
    </citation>
    <scope>NUCLEOTIDE SEQUENCE [LARGE SCALE GENOMIC DNA]</scope>
    <source>
        <strain evidence="7 8">DY2726D</strain>
    </source>
</reference>
<dbReference type="OrthoDB" id="9784962at2"/>
<dbReference type="SUPFAM" id="SSF47413">
    <property type="entry name" value="lambda repressor-like DNA-binding domains"/>
    <property type="match status" value="1"/>
</dbReference>
<dbReference type="Gene3D" id="3.40.50.2300">
    <property type="match status" value="2"/>
</dbReference>
<dbReference type="PROSITE" id="PS50932">
    <property type="entry name" value="HTH_LACI_2"/>
    <property type="match status" value="1"/>
</dbReference>
<dbReference type="InterPro" id="IPR000843">
    <property type="entry name" value="HTH_LacI"/>
</dbReference>
<gene>
    <name evidence="7" type="ORF">CCE28_06740</name>
</gene>
<dbReference type="CDD" id="cd01392">
    <property type="entry name" value="HTH_LacI"/>
    <property type="match status" value="1"/>
</dbReference>
<protein>
    <submittedName>
        <fullName evidence="7">Uncharacterized protein</fullName>
    </submittedName>
</protein>
<name>A0A267MKX0_9FIRM</name>
<dbReference type="InterPro" id="IPR028082">
    <property type="entry name" value="Peripla_BP_I"/>
</dbReference>
<keyword evidence="8" id="KW-1185">Reference proteome</keyword>